<dbReference type="SMART" id="SM00256">
    <property type="entry name" value="FBOX"/>
    <property type="match status" value="1"/>
</dbReference>
<dbReference type="SMART" id="SM00257">
    <property type="entry name" value="LysM"/>
    <property type="match status" value="1"/>
</dbReference>
<dbReference type="CDD" id="cd00118">
    <property type="entry name" value="LysM"/>
    <property type="match status" value="1"/>
</dbReference>
<dbReference type="InterPro" id="IPR018392">
    <property type="entry name" value="LysM"/>
</dbReference>
<keyword evidence="3" id="KW-1185">Reference proteome</keyword>
<dbReference type="InterPro" id="IPR036779">
    <property type="entry name" value="LysM_dom_sf"/>
</dbReference>
<dbReference type="FunCoup" id="A0A2G5DMX2">
    <property type="interactions" value="359"/>
</dbReference>
<sequence>MGCCGEEDDDDIFTPLPPNNLKSRLNPSGEFTNTMAGINTNDDEVISPMNSNFSALICRDILRTIFERLPIQDLARASCVCRIWNSIASDREIQTSVFKSVWKLKDVIGNPSSMSFWRDNSLNRFAISHRLVRGDTVTSLAIKYSVQVMDIKRLNNMMSDHGIYSRERLLIPVSRPEMLLNGTCYIELDAHAKREVAVLYLEGCPVGHFGYLSGRTTTNKGKRVVIDSMKRSMRVDDGTAEYYWSISNGDPRAAFSELSEDLRWEQQTGLI</sequence>
<dbReference type="EMBL" id="KZ305034">
    <property type="protein sequence ID" value="PIA44870.1"/>
    <property type="molecule type" value="Genomic_DNA"/>
</dbReference>
<reference evidence="2 3" key="1">
    <citation type="submission" date="2017-09" db="EMBL/GenBank/DDBJ databases">
        <title>WGS assembly of Aquilegia coerulea Goldsmith.</title>
        <authorList>
            <person name="Hodges S."/>
            <person name="Kramer E."/>
            <person name="Nordborg M."/>
            <person name="Tomkins J."/>
            <person name="Borevitz J."/>
            <person name="Derieg N."/>
            <person name="Yan J."/>
            <person name="Mihaltcheva S."/>
            <person name="Hayes R.D."/>
            <person name="Rokhsar D."/>
        </authorList>
    </citation>
    <scope>NUCLEOTIDE SEQUENCE [LARGE SCALE GENOMIC DNA]</scope>
    <source>
        <strain evidence="3">cv. Goldsmith</strain>
    </source>
</reference>
<dbReference type="InParanoid" id="A0A2G5DMX2"/>
<evidence type="ECO:0000313" key="2">
    <source>
        <dbReference type="EMBL" id="PIA44870.1"/>
    </source>
</evidence>
<dbReference type="Pfam" id="PF01476">
    <property type="entry name" value="LysM"/>
    <property type="match status" value="1"/>
</dbReference>
<dbReference type="InterPro" id="IPR001810">
    <property type="entry name" value="F-box_dom"/>
</dbReference>
<dbReference type="InterPro" id="IPR045030">
    <property type="entry name" value="LYSM1-4"/>
</dbReference>
<dbReference type="PROSITE" id="PS51782">
    <property type="entry name" value="LYSM"/>
    <property type="match status" value="1"/>
</dbReference>
<dbReference type="InterPro" id="IPR036047">
    <property type="entry name" value="F-box-like_dom_sf"/>
</dbReference>
<dbReference type="PANTHER" id="PTHR20932:SF8">
    <property type="entry name" value="LD22649P"/>
    <property type="match status" value="1"/>
</dbReference>
<evidence type="ECO:0000259" key="1">
    <source>
        <dbReference type="PROSITE" id="PS51782"/>
    </source>
</evidence>
<dbReference type="Gene3D" id="3.10.350.10">
    <property type="entry name" value="LysM domain"/>
    <property type="match status" value="1"/>
</dbReference>
<evidence type="ECO:0000313" key="3">
    <source>
        <dbReference type="Proteomes" id="UP000230069"/>
    </source>
</evidence>
<protein>
    <recommendedName>
        <fullName evidence="1">LysM domain-containing protein</fullName>
    </recommendedName>
</protein>
<accession>A0A2G5DMX2</accession>
<dbReference type="SUPFAM" id="SSF54106">
    <property type="entry name" value="LysM domain"/>
    <property type="match status" value="1"/>
</dbReference>
<dbReference type="OrthoDB" id="538216at2759"/>
<dbReference type="Proteomes" id="UP000230069">
    <property type="component" value="Unassembled WGS sequence"/>
</dbReference>
<organism evidence="2 3">
    <name type="scientific">Aquilegia coerulea</name>
    <name type="common">Rocky mountain columbine</name>
    <dbReference type="NCBI Taxonomy" id="218851"/>
    <lineage>
        <taxon>Eukaryota</taxon>
        <taxon>Viridiplantae</taxon>
        <taxon>Streptophyta</taxon>
        <taxon>Embryophyta</taxon>
        <taxon>Tracheophyta</taxon>
        <taxon>Spermatophyta</taxon>
        <taxon>Magnoliopsida</taxon>
        <taxon>Ranunculales</taxon>
        <taxon>Ranunculaceae</taxon>
        <taxon>Thalictroideae</taxon>
        <taxon>Aquilegia</taxon>
    </lineage>
</organism>
<dbReference type="Gene3D" id="1.20.1280.50">
    <property type="match status" value="1"/>
</dbReference>
<gene>
    <name evidence="2" type="ORF">AQUCO_01700445v1</name>
</gene>
<dbReference type="PANTHER" id="PTHR20932">
    <property type="entry name" value="LYSM AND PUTATIVE PEPTIDOGLYCAN-BINDING DOMAIN-CONTAINING PROTEIN"/>
    <property type="match status" value="1"/>
</dbReference>
<name>A0A2G5DMX2_AQUCA</name>
<dbReference type="AlphaFoldDB" id="A0A2G5DMX2"/>
<dbReference type="Pfam" id="PF00646">
    <property type="entry name" value="F-box"/>
    <property type="match status" value="1"/>
</dbReference>
<dbReference type="SUPFAM" id="SSF81383">
    <property type="entry name" value="F-box domain"/>
    <property type="match status" value="1"/>
</dbReference>
<proteinExistence type="predicted"/>
<feature type="domain" description="LysM" evidence="1">
    <location>
        <begin position="127"/>
        <end position="171"/>
    </location>
</feature>